<gene>
    <name evidence="2" type="ORF">GBAR_LOCUS22711</name>
</gene>
<evidence type="ECO:0000313" key="3">
    <source>
        <dbReference type="Proteomes" id="UP001174909"/>
    </source>
</evidence>
<name>A0AA35X5Z3_GEOBA</name>
<feature type="transmembrane region" description="Helical" evidence="1">
    <location>
        <begin position="174"/>
        <end position="197"/>
    </location>
</feature>
<evidence type="ECO:0000256" key="1">
    <source>
        <dbReference type="SAM" id="Phobius"/>
    </source>
</evidence>
<feature type="transmembrane region" description="Helical" evidence="1">
    <location>
        <begin position="23"/>
        <end position="41"/>
    </location>
</feature>
<feature type="transmembrane region" description="Helical" evidence="1">
    <location>
        <begin position="119"/>
        <end position="137"/>
    </location>
</feature>
<feature type="transmembrane region" description="Helical" evidence="1">
    <location>
        <begin position="88"/>
        <end position="107"/>
    </location>
</feature>
<keyword evidence="1" id="KW-0812">Transmembrane</keyword>
<sequence length="249" mass="27505">MIPLSAGGVFRQYGDGRFYKTPALKATLVGVSACSILYRVLAVRTNSPRLLLWSVRLWACPNAGVWLVAVLILIFCRPLERQVGAGKFTRHLFSSVVGGLVLAASIYAGSVYNDNFLPIPPGAIFHVMTGSLAWLYYCTVFPLHTLTPLPFLTVTSNTILYLLTGIVSPPPLSFFSLRCLSMCLAFISPLLLTLYITTLWCERVAVLCLYVCLFVVCSSLSFLRFSSSCFPNLSLVHFTCPFSVQLFFT</sequence>
<feature type="transmembrane region" description="Helical" evidence="1">
    <location>
        <begin position="204"/>
        <end position="225"/>
    </location>
</feature>
<keyword evidence="1" id="KW-0472">Membrane</keyword>
<evidence type="ECO:0000313" key="2">
    <source>
        <dbReference type="EMBL" id="CAI8040841.1"/>
    </source>
</evidence>
<dbReference type="EMBL" id="CASHTH010003141">
    <property type="protein sequence ID" value="CAI8040841.1"/>
    <property type="molecule type" value="Genomic_DNA"/>
</dbReference>
<proteinExistence type="predicted"/>
<dbReference type="AlphaFoldDB" id="A0AA35X5Z3"/>
<feature type="transmembrane region" description="Helical" evidence="1">
    <location>
        <begin position="149"/>
        <end position="168"/>
    </location>
</feature>
<feature type="transmembrane region" description="Helical" evidence="1">
    <location>
        <begin position="53"/>
        <end position="76"/>
    </location>
</feature>
<protein>
    <submittedName>
        <fullName evidence="2">Uncharacterized protein</fullName>
    </submittedName>
</protein>
<reference evidence="2" key="1">
    <citation type="submission" date="2023-03" db="EMBL/GenBank/DDBJ databases">
        <authorList>
            <person name="Steffen K."/>
            <person name="Cardenas P."/>
        </authorList>
    </citation>
    <scope>NUCLEOTIDE SEQUENCE</scope>
</reference>
<comment type="caution">
    <text evidence="2">The sequence shown here is derived from an EMBL/GenBank/DDBJ whole genome shotgun (WGS) entry which is preliminary data.</text>
</comment>
<organism evidence="2 3">
    <name type="scientific">Geodia barretti</name>
    <name type="common">Barrett's horny sponge</name>
    <dbReference type="NCBI Taxonomy" id="519541"/>
    <lineage>
        <taxon>Eukaryota</taxon>
        <taxon>Metazoa</taxon>
        <taxon>Porifera</taxon>
        <taxon>Demospongiae</taxon>
        <taxon>Heteroscleromorpha</taxon>
        <taxon>Tetractinellida</taxon>
        <taxon>Astrophorina</taxon>
        <taxon>Geodiidae</taxon>
        <taxon>Geodia</taxon>
    </lineage>
</organism>
<keyword evidence="3" id="KW-1185">Reference proteome</keyword>
<dbReference type="Proteomes" id="UP001174909">
    <property type="component" value="Unassembled WGS sequence"/>
</dbReference>
<keyword evidence="1" id="KW-1133">Transmembrane helix</keyword>
<accession>A0AA35X5Z3</accession>